<accession>Q97AI6</accession>
<keyword evidence="6 7" id="KW-0472">Membrane</keyword>
<evidence type="ECO:0000256" key="6">
    <source>
        <dbReference type="ARBA" id="ARBA00023136"/>
    </source>
</evidence>
<feature type="transmembrane region" description="Helical" evidence="7">
    <location>
        <begin position="152"/>
        <end position="175"/>
    </location>
</feature>
<keyword evidence="2" id="KW-0813">Transport</keyword>
<dbReference type="InterPro" id="IPR011701">
    <property type="entry name" value="MFS"/>
</dbReference>
<dbReference type="InterPro" id="IPR005829">
    <property type="entry name" value="Sugar_transporter_CS"/>
</dbReference>
<sequence length="429" mass="46627">MEASQTSLKVNTPREIISASMIGTIIEWYGIFIFSSGAIYIADAFYPTVSKSVGILLTLLTFALGFVTRPVGAFVFGHYGDRLGRKNMLLITLLISGISTGLTGVIPDYVSIGIWAIILLVVLRLILGFGLGGERGGAMLLTLENFKSKRGFWASFVQSTVGIGLILGVVAFLVLEFLLPSSAMYSYGWRIPFLLSFVIVVIGLLIRYRIKETPIFEAAKREKQISGLPAKQLFKRNWKEVIAGTILAGSSGNFFYFAIGLLPVIFESTKVITIDEGLVATFIFAVADIIFVFVGGIVSDRYGRRPILLMANAIALVLLYPAIYLVSPIEFSAILALFGLAHGLSYSPLGALISEIFPTNVRYSGNSMSYQFGNAFIGGPAPYASDLLGSVFYPLYPVFTLIFIIIAFGVIVKSKETKNNSLEVTTAVN</sequence>
<dbReference type="Pfam" id="PF07690">
    <property type="entry name" value="MFS_1"/>
    <property type="match status" value="1"/>
</dbReference>
<dbReference type="PANTHER" id="PTHR43045">
    <property type="entry name" value="SHIKIMATE TRANSPORTER"/>
    <property type="match status" value="1"/>
</dbReference>
<dbReference type="EMBL" id="BA000011">
    <property type="protein sequence ID" value="BAB59966.1"/>
    <property type="molecule type" value="Genomic_DNA"/>
</dbReference>
<dbReference type="AlphaFoldDB" id="Q97AI6"/>
<feature type="transmembrane region" description="Helical" evidence="7">
    <location>
        <begin position="88"/>
        <end position="106"/>
    </location>
</feature>
<dbReference type="GeneID" id="1441916"/>
<dbReference type="PaxDb" id="273116-14325040"/>
<dbReference type="eggNOG" id="arCOG02691">
    <property type="taxonomic scope" value="Archaea"/>
</dbReference>
<dbReference type="GO" id="GO:0022857">
    <property type="term" value="F:transmembrane transporter activity"/>
    <property type="evidence" value="ECO:0007669"/>
    <property type="project" value="InterPro"/>
</dbReference>
<dbReference type="PROSITE" id="PS00217">
    <property type="entry name" value="SUGAR_TRANSPORT_2"/>
    <property type="match status" value="1"/>
</dbReference>
<feature type="domain" description="Major facilitator superfamily (MFS) profile" evidence="8">
    <location>
        <begin position="16"/>
        <end position="418"/>
    </location>
</feature>
<feature type="transmembrane region" description="Helical" evidence="7">
    <location>
        <begin position="112"/>
        <end position="131"/>
    </location>
</feature>
<dbReference type="PhylomeDB" id="Q97AI6"/>
<dbReference type="PANTHER" id="PTHR43045:SF1">
    <property type="entry name" value="SHIKIMATE TRANSPORTER"/>
    <property type="match status" value="1"/>
</dbReference>
<evidence type="ECO:0000259" key="8">
    <source>
        <dbReference type="PROSITE" id="PS50850"/>
    </source>
</evidence>
<evidence type="ECO:0000256" key="3">
    <source>
        <dbReference type="ARBA" id="ARBA00022475"/>
    </source>
</evidence>
<dbReference type="Pfam" id="PF00083">
    <property type="entry name" value="Sugar_tr"/>
    <property type="match status" value="1"/>
</dbReference>
<reference evidence="9 10" key="2">
    <citation type="journal article" date="2000" name="Proc. Natl. Acad. Sci. U.S.A.">
        <title>Archaeal adaptation to higher temperatures revealed by genomic sequence of Thermoplasma volcanium.</title>
        <authorList>
            <person name="Kawashima T."/>
            <person name="Amano N."/>
            <person name="Koike H."/>
            <person name="Makino S."/>
            <person name="Higuchi S."/>
            <person name="Kawashima-Ohya Y."/>
            <person name="Watanabe K."/>
            <person name="Yamazaki M."/>
            <person name="Kanehori K."/>
            <person name="Kawamoto T."/>
            <person name="Nunoshiba T."/>
            <person name="Yamamoto Y."/>
            <person name="Aramaki H."/>
            <person name="Makino K."/>
            <person name="Suzuki M."/>
        </authorList>
    </citation>
    <scope>NUCLEOTIDE SEQUENCE [LARGE SCALE GENOMIC DNA]</scope>
    <source>
        <strain evidence="10">ATCC 51530 / DSM 4299 / JCM 9571 / NBRC 15438 / GSS1</strain>
    </source>
</reference>
<feature type="transmembrane region" description="Helical" evidence="7">
    <location>
        <begin position="187"/>
        <end position="206"/>
    </location>
</feature>
<dbReference type="InterPro" id="IPR020846">
    <property type="entry name" value="MFS_dom"/>
</dbReference>
<dbReference type="HOGENOM" id="CLU_001265_39_2_2"/>
<keyword evidence="4 7" id="KW-0812">Transmembrane</keyword>
<feature type="transmembrane region" description="Helical" evidence="7">
    <location>
        <begin position="278"/>
        <end position="298"/>
    </location>
</feature>
<dbReference type="KEGG" id="tvo:TVG0833926"/>
<dbReference type="Proteomes" id="UP000001017">
    <property type="component" value="Chromosome"/>
</dbReference>
<evidence type="ECO:0000256" key="2">
    <source>
        <dbReference type="ARBA" id="ARBA00022448"/>
    </source>
</evidence>
<dbReference type="GO" id="GO:0005886">
    <property type="term" value="C:plasma membrane"/>
    <property type="evidence" value="ECO:0007669"/>
    <property type="project" value="UniProtKB-SubCell"/>
</dbReference>
<evidence type="ECO:0000256" key="1">
    <source>
        <dbReference type="ARBA" id="ARBA00004651"/>
    </source>
</evidence>
<feature type="transmembrane region" description="Helical" evidence="7">
    <location>
        <begin position="241"/>
        <end position="266"/>
    </location>
</feature>
<keyword evidence="5 7" id="KW-1133">Transmembrane helix</keyword>
<dbReference type="SUPFAM" id="SSF103473">
    <property type="entry name" value="MFS general substrate transporter"/>
    <property type="match status" value="1"/>
</dbReference>
<evidence type="ECO:0000256" key="4">
    <source>
        <dbReference type="ARBA" id="ARBA00022692"/>
    </source>
</evidence>
<feature type="transmembrane region" description="Helical" evidence="7">
    <location>
        <begin position="21"/>
        <end position="42"/>
    </location>
</feature>
<feature type="transmembrane region" description="Helical" evidence="7">
    <location>
        <begin position="391"/>
        <end position="412"/>
    </location>
</feature>
<dbReference type="PROSITE" id="PS50850">
    <property type="entry name" value="MFS"/>
    <property type="match status" value="1"/>
</dbReference>
<keyword evidence="3" id="KW-1003">Cell membrane</keyword>
<dbReference type="InterPro" id="IPR005828">
    <property type="entry name" value="MFS_sugar_transport-like"/>
</dbReference>
<dbReference type="Gene3D" id="1.20.1250.20">
    <property type="entry name" value="MFS general substrate transporter like domains"/>
    <property type="match status" value="2"/>
</dbReference>
<evidence type="ECO:0000256" key="7">
    <source>
        <dbReference type="SAM" id="Phobius"/>
    </source>
</evidence>
<keyword evidence="10" id="KW-1185">Reference proteome</keyword>
<evidence type="ECO:0000313" key="9">
    <source>
        <dbReference type="EMBL" id="BAB59966.1"/>
    </source>
</evidence>
<dbReference type="OrthoDB" id="117970at2157"/>
<dbReference type="PROSITE" id="PS00216">
    <property type="entry name" value="SUGAR_TRANSPORT_1"/>
    <property type="match status" value="1"/>
</dbReference>
<reference evidence="9 10" key="1">
    <citation type="journal article" date="1999" name="Proc. Jpn. Acad.">
        <title>Determination of the complete genomic DNA sequence of Thermoplasma volvanium GSS1.</title>
        <authorList>
            <person name="Kawashima T."/>
            <person name="Yamamoto Y."/>
            <person name="Aramaki H."/>
            <person name="Nunoshiba T."/>
            <person name="Kawamoto T."/>
            <person name="Watanabe K."/>
            <person name="Yamazaki M."/>
            <person name="Kanehori K."/>
            <person name="Amano N."/>
            <person name="Ohya Y."/>
            <person name="Makino K."/>
            <person name="Suzuki M."/>
        </authorList>
    </citation>
    <scope>NUCLEOTIDE SEQUENCE [LARGE SCALE GENOMIC DNA]</scope>
    <source>
        <strain evidence="10">ATCC 51530 / DSM 4299 / JCM 9571 / NBRC 15438 / GSS1</strain>
    </source>
</reference>
<evidence type="ECO:0000313" key="10">
    <source>
        <dbReference type="Proteomes" id="UP000001017"/>
    </source>
</evidence>
<comment type="subcellular location">
    <subcellularLocation>
        <location evidence="1">Cell membrane</location>
        <topology evidence="1">Multi-pass membrane protein</topology>
    </subcellularLocation>
</comment>
<dbReference type="RefSeq" id="WP_010917068.1">
    <property type="nucleotide sequence ID" value="NC_002689.2"/>
</dbReference>
<dbReference type="InterPro" id="IPR036259">
    <property type="entry name" value="MFS_trans_sf"/>
</dbReference>
<gene>
    <name evidence="9" type="ORF">TVG0833926</name>
</gene>
<feature type="transmembrane region" description="Helical" evidence="7">
    <location>
        <begin position="307"/>
        <end position="327"/>
    </location>
</feature>
<feature type="transmembrane region" description="Helical" evidence="7">
    <location>
        <begin position="54"/>
        <end position="76"/>
    </location>
</feature>
<name>Q97AI6_THEVO</name>
<proteinExistence type="predicted"/>
<evidence type="ECO:0000256" key="5">
    <source>
        <dbReference type="ARBA" id="ARBA00022989"/>
    </source>
</evidence>
<protein>
    <submittedName>
        <fullName evidence="9">Multidrug resistance protein</fullName>
    </submittedName>
</protein>
<organism evidence="9 10">
    <name type="scientific">Thermoplasma volcanium (strain ATCC 51530 / DSM 4299 / JCM 9571 / NBRC 15438 / GSS1)</name>
    <dbReference type="NCBI Taxonomy" id="273116"/>
    <lineage>
        <taxon>Archaea</taxon>
        <taxon>Methanobacteriati</taxon>
        <taxon>Thermoplasmatota</taxon>
        <taxon>Thermoplasmata</taxon>
        <taxon>Thermoplasmatales</taxon>
        <taxon>Thermoplasmataceae</taxon>
        <taxon>Thermoplasma</taxon>
    </lineage>
</organism>